<dbReference type="RefSeq" id="WP_345333662.1">
    <property type="nucleotide sequence ID" value="NZ_BAABJZ010000009.1"/>
</dbReference>
<comment type="caution">
    <text evidence="4">The sequence shown here is derived from an EMBL/GenBank/DDBJ whole genome shotgun (WGS) entry which is preliminary data.</text>
</comment>
<dbReference type="Pfam" id="PF10627">
    <property type="entry name" value="CsgE"/>
    <property type="match status" value="1"/>
</dbReference>
<gene>
    <name evidence="4" type="ORF">GCM10023333_08010</name>
</gene>
<keyword evidence="5" id="KW-1185">Reference proteome</keyword>
<keyword evidence="3" id="KW-0732">Signal</keyword>
<reference evidence="5" key="1">
    <citation type="journal article" date="2019" name="Int. J. Syst. Evol. Microbiol.">
        <title>The Global Catalogue of Microorganisms (GCM) 10K type strain sequencing project: providing services to taxonomists for standard genome sequencing and annotation.</title>
        <authorList>
            <consortium name="The Broad Institute Genomics Platform"/>
            <consortium name="The Broad Institute Genome Sequencing Center for Infectious Disease"/>
            <person name="Wu L."/>
            <person name="Ma J."/>
        </authorList>
    </citation>
    <scope>NUCLEOTIDE SEQUENCE [LARGE SCALE GENOMIC DNA]</scope>
    <source>
        <strain evidence="5">JCM 18401</strain>
    </source>
</reference>
<evidence type="ECO:0000313" key="5">
    <source>
        <dbReference type="Proteomes" id="UP001499988"/>
    </source>
</evidence>
<name>A0ABP9EK62_9GAMM</name>
<evidence type="ECO:0000256" key="2">
    <source>
        <dbReference type="ARBA" id="ARBA00014024"/>
    </source>
</evidence>
<dbReference type="Proteomes" id="UP001499988">
    <property type="component" value="Unassembled WGS sequence"/>
</dbReference>
<organism evidence="4 5">
    <name type="scientific">Ferrimonas pelagia</name>
    <dbReference type="NCBI Taxonomy" id="1177826"/>
    <lineage>
        <taxon>Bacteria</taxon>
        <taxon>Pseudomonadati</taxon>
        <taxon>Pseudomonadota</taxon>
        <taxon>Gammaproteobacteria</taxon>
        <taxon>Alteromonadales</taxon>
        <taxon>Ferrimonadaceae</taxon>
        <taxon>Ferrimonas</taxon>
    </lineage>
</organism>
<dbReference type="InterPro" id="IPR018900">
    <property type="entry name" value="Curli_CsgE"/>
</dbReference>
<evidence type="ECO:0000256" key="3">
    <source>
        <dbReference type="ARBA" id="ARBA00022729"/>
    </source>
</evidence>
<accession>A0ABP9EK62</accession>
<sequence>MQPSVRHRHRQPKGWIGAARLIAVLLCALLSGPAYSDDIELDGILVDRTLTRFGKDFIYYYASYWRDLPGTTGFNVTVFETVYPQAGTRLWIEVNNTKVFETYFGRRYNDVKERADQAMLRTIDHVAQVKANIMLGTQEEVW</sequence>
<comment type="function">
    <text evidence="1">May be involved in the biogenesis of curli organelles.</text>
</comment>
<dbReference type="EMBL" id="BAABJZ010000009">
    <property type="protein sequence ID" value="GAA4877137.1"/>
    <property type="molecule type" value="Genomic_DNA"/>
</dbReference>
<proteinExistence type="predicted"/>
<protein>
    <recommendedName>
        <fullName evidence="2">Curli production assembly/transport component CsgE</fullName>
    </recommendedName>
</protein>
<evidence type="ECO:0000313" key="4">
    <source>
        <dbReference type="EMBL" id="GAA4877137.1"/>
    </source>
</evidence>
<evidence type="ECO:0000256" key="1">
    <source>
        <dbReference type="ARBA" id="ARBA00003989"/>
    </source>
</evidence>